<keyword evidence="1" id="KW-0472">Membrane</keyword>
<dbReference type="AlphaFoldDB" id="A0A544QVG4"/>
<feature type="transmembrane region" description="Helical" evidence="1">
    <location>
        <begin position="97"/>
        <end position="115"/>
    </location>
</feature>
<dbReference type="RefSeq" id="WP_142535958.1">
    <property type="nucleotide sequence ID" value="NZ_SGJB01000008.1"/>
</dbReference>
<dbReference type="PANTHER" id="PTHR41307">
    <property type="entry name" value="MEMBRANE PROTEIN-RELATED"/>
    <property type="match status" value="1"/>
</dbReference>
<proteinExistence type="predicted"/>
<gene>
    <name evidence="2" type="ORF">EXD82_05725</name>
</gene>
<keyword evidence="1" id="KW-0812">Transmembrane</keyword>
<comment type="caution">
    <text evidence="2">The sequence shown here is derived from an EMBL/GenBank/DDBJ whole genome shotgun (WGS) entry which is preliminary data.</text>
</comment>
<organism evidence="2 3">
    <name type="scientific">Peptacetobacter hominis</name>
    <dbReference type="NCBI Taxonomy" id="2743610"/>
    <lineage>
        <taxon>Bacteria</taxon>
        <taxon>Bacillati</taxon>
        <taxon>Bacillota</taxon>
        <taxon>Clostridia</taxon>
        <taxon>Peptostreptococcales</taxon>
        <taxon>Peptostreptococcaceae</taxon>
        <taxon>Peptacetobacter</taxon>
    </lineage>
</organism>
<feature type="transmembrane region" description="Helical" evidence="1">
    <location>
        <begin position="200"/>
        <end position="224"/>
    </location>
</feature>
<dbReference type="EMBL" id="SGJB01000008">
    <property type="protein sequence ID" value="TQQ84687.1"/>
    <property type="molecule type" value="Genomic_DNA"/>
</dbReference>
<dbReference type="OrthoDB" id="1655249at2"/>
<evidence type="ECO:0008006" key="4">
    <source>
        <dbReference type="Google" id="ProtNLM"/>
    </source>
</evidence>
<keyword evidence="1" id="KW-1133">Transmembrane helix</keyword>
<dbReference type="PANTHER" id="PTHR41307:SF1">
    <property type="entry name" value="MEMBRANE PROTEIN"/>
    <property type="match status" value="1"/>
</dbReference>
<keyword evidence="3" id="KW-1185">Reference proteome</keyword>
<dbReference type="SUPFAM" id="SSF158560">
    <property type="entry name" value="BH3980-like"/>
    <property type="match status" value="1"/>
</dbReference>
<name>A0A544QVG4_9FIRM</name>
<protein>
    <recommendedName>
        <fullName evidence="4">DUF1048 domain-containing protein</fullName>
    </recommendedName>
</protein>
<reference evidence="2 3" key="1">
    <citation type="submission" date="2019-02" db="EMBL/GenBank/DDBJ databases">
        <title>Peptostreptococcaceae bacterium ZHW00191 nov., a new bacterium isolated from the human gut.</title>
        <authorList>
            <person name="Zhou H.-W."/>
            <person name="Chen X.-J."/>
        </authorList>
    </citation>
    <scope>NUCLEOTIDE SEQUENCE [LARGE SCALE GENOMIC DNA]</scope>
    <source>
        <strain evidence="2 3">ZHW00191</strain>
    </source>
</reference>
<evidence type="ECO:0000313" key="3">
    <source>
        <dbReference type="Proteomes" id="UP000317863"/>
    </source>
</evidence>
<sequence>MKKNKLKELQYYNNKLDEMISEENQAVFTDIVCYIKIADISEYNREVVRRDISEMIIDAQNRGENIDDVIGGDYKEFCDSIIESLPKRTAKERIIEFFDIVCLSLSMLSLINIFLSPDTWKMAADFIKGVKPDLTMEISYGFFVSTAVIVIVAYMIIRYICMNVFVEKKEPGKMTSALYGVFVGLALVLFSIIVDHILKGAVFTVNIFLFAAFAAALYVVHIVLERI</sequence>
<evidence type="ECO:0000256" key="1">
    <source>
        <dbReference type="SAM" id="Phobius"/>
    </source>
</evidence>
<feature type="transmembrane region" description="Helical" evidence="1">
    <location>
        <begin position="138"/>
        <end position="157"/>
    </location>
</feature>
<dbReference type="Proteomes" id="UP000317863">
    <property type="component" value="Unassembled WGS sequence"/>
</dbReference>
<dbReference type="Gene3D" id="1.10.1900.10">
    <property type="entry name" value="c-terminal domain of poly(a) binding protein"/>
    <property type="match status" value="1"/>
</dbReference>
<evidence type="ECO:0000313" key="2">
    <source>
        <dbReference type="EMBL" id="TQQ84687.1"/>
    </source>
</evidence>
<feature type="transmembrane region" description="Helical" evidence="1">
    <location>
        <begin position="177"/>
        <end position="194"/>
    </location>
</feature>
<accession>A0A544QVG4</accession>